<organism evidence="6 7">
    <name type="scientific">Meganyctiphanes norvegica</name>
    <name type="common">Northern krill</name>
    <name type="synonym">Thysanopoda norvegica</name>
    <dbReference type="NCBI Taxonomy" id="48144"/>
    <lineage>
        <taxon>Eukaryota</taxon>
        <taxon>Metazoa</taxon>
        <taxon>Ecdysozoa</taxon>
        <taxon>Arthropoda</taxon>
        <taxon>Crustacea</taxon>
        <taxon>Multicrustacea</taxon>
        <taxon>Malacostraca</taxon>
        <taxon>Eumalacostraca</taxon>
        <taxon>Eucarida</taxon>
        <taxon>Euphausiacea</taxon>
        <taxon>Euphausiidae</taxon>
        <taxon>Meganyctiphanes</taxon>
    </lineage>
</organism>
<evidence type="ECO:0008006" key="8">
    <source>
        <dbReference type="Google" id="ProtNLM"/>
    </source>
</evidence>
<feature type="non-terminal residue" evidence="6">
    <location>
        <position position="198"/>
    </location>
</feature>
<keyword evidence="1" id="KW-0479">Metal-binding</keyword>
<reference evidence="6 7" key="1">
    <citation type="submission" date="2024-05" db="EMBL/GenBank/DDBJ databases">
        <authorList>
            <person name="Wallberg A."/>
        </authorList>
    </citation>
    <scope>NUCLEOTIDE SEQUENCE [LARGE SCALE GENOMIC DNA]</scope>
</reference>
<dbReference type="GO" id="GO:0008270">
    <property type="term" value="F:zinc ion binding"/>
    <property type="evidence" value="ECO:0007669"/>
    <property type="project" value="UniProtKB-KW"/>
</dbReference>
<keyword evidence="5" id="KW-0539">Nucleus</keyword>
<proteinExistence type="predicted"/>
<keyword evidence="2" id="KW-0677">Repeat</keyword>
<keyword evidence="7" id="KW-1185">Reference proteome</keyword>
<dbReference type="PANTHER" id="PTHR24377">
    <property type="entry name" value="IP01015P-RELATED"/>
    <property type="match status" value="1"/>
</dbReference>
<sequence length="198" mass="23096">MFLLFFTNRMIQSVQLNENKYFILTMSESIVKEAFELNFPPPISFYNIENRNHSNICEIEHHNENGTKPEEGSHIHSVLQNSTYEHFEVNDNKENEGSEEPMQIEDVEMKVREELEIQEELIDFTAGNDKCSQYDQGLPHNNTSIKTQIIYTGYKPYQYSHCDNSVSMNSDLIIHTTHTGKNTYKCSHCDKEFLNKSS</sequence>
<evidence type="ECO:0000313" key="7">
    <source>
        <dbReference type="Proteomes" id="UP001497623"/>
    </source>
</evidence>
<dbReference type="Gene3D" id="3.30.160.60">
    <property type="entry name" value="Classic Zinc Finger"/>
    <property type="match status" value="1"/>
</dbReference>
<dbReference type="SUPFAM" id="SSF57667">
    <property type="entry name" value="beta-beta-alpha zinc fingers"/>
    <property type="match status" value="1"/>
</dbReference>
<protein>
    <recommendedName>
        <fullName evidence="8">C2H2-type domain-containing protein</fullName>
    </recommendedName>
</protein>
<comment type="caution">
    <text evidence="6">The sequence shown here is derived from an EMBL/GenBank/DDBJ whole genome shotgun (WGS) entry which is preliminary data.</text>
</comment>
<dbReference type="Proteomes" id="UP001497623">
    <property type="component" value="Unassembled WGS sequence"/>
</dbReference>
<dbReference type="EMBL" id="CAXKWB010002925">
    <property type="protein sequence ID" value="CAL4068005.1"/>
    <property type="molecule type" value="Genomic_DNA"/>
</dbReference>
<dbReference type="AlphaFoldDB" id="A0AAV2Q176"/>
<accession>A0AAV2Q176</accession>
<evidence type="ECO:0000256" key="2">
    <source>
        <dbReference type="ARBA" id="ARBA00022737"/>
    </source>
</evidence>
<evidence type="ECO:0000256" key="4">
    <source>
        <dbReference type="ARBA" id="ARBA00022833"/>
    </source>
</evidence>
<keyword evidence="3" id="KW-0863">Zinc-finger</keyword>
<keyword evidence="4" id="KW-0862">Zinc</keyword>
<name>A0AAV2Q176_MEGNR</name>
<dbReference type="InterPro" id="IPR036236">
    <property type="entry name" value="Znf_C2H2_sf"/>
</dbReference>
<evidence type="ECO:0000313" key="6">
    <source>
        <dbReference type="EMBL" id="CAL4068005.1"/>
    </source>
</evidence>
<evidence type="ECO:0000256" key="5">
    <source>
        <dbReference type="ARBA" id="ARBA00023242"/>
    </source>
</evidence>
<gene>
    <name evidence="6" type="ORF">MNOR_LOCUS6887</name>
</gene>
<evidence type="ECO:0000256" key="3">
    <source>
        <dbReference type="ARBA" id="ARBA00022771"/>
    </source>
</evidence>
<dbReference type="InterPro" id="IPR050826">
    <property type="entry name" value="Krueppel_C2H2_ZnFinger"/>
</dbReference>
<evidence type="ECO:0000256" key="1">
    <source>
        <dbReference type="ARBA" id="ARBA00022723"/>
    </source>
</evidence>